<evidence type="ECO:0000313" key="3">
    <source>
        <dbReference type="Proteomes" id="UP001307889"/>
    </source>
</evidence>
<keyword evidence="1" id="KW-0472">Membrane</keyword>
<feature type="transmembrane region" description="Helical" evidence="1">
    <location>
        <begin position="170"/>
        <end position="193"/>
    </location>
</feature>
<reference evidence="2 3" key="1">
    <citation type="submission" date="2023-09" db="EMBL/GenBank/DDBJ databases">
        <title>Nesidiocoris tenuis whole genome shotgun sequence.</title>
        <authorList>
            <person name="Shibata T."/>
            <person name="Shimoda M."/>
            <person name="Kobayashi T."/>
            <person name="Uehara T."/>
        </authorList>
    </citation>
    <scope>NUCLEOTIDE SEQUENCE [LARGE SCALE GENOMIC DNA]</scope>
    <source>
        <strain evidence="2 3">Japan</strain>
    </source>
</reference>
<evidence type="ECO:0000256" key="1">
    <source>
        <dbReference type="SAM" id="Phobius"/>
    </source>
</evidence>
<protein>
    <submittedName>
        <fullName evidence="2">Uncharacterized protein</fullName>
    </submittedName>
</protein>
<name>A0ABN7ANK0_9HEMI</name>
<evidence type="ECO:0000313" key="2">
    <source>
        <dbReference type="EMBL" id="BES93533.1"/>
    </source>
</evidence>
<organism evidence="2 3">
    <name type="scientific">Nesidiocoris tenuis</name>
    <dbReference type="NCBI Taxonomy" id="355587"/>
    <lineage>
        <taxon>Eukaryota</taxon>
        <taxon>Metazoa</taxon>
        <taxon>Ecdysozoa</taxon>
        <taxon>Arthropoda</taxon>
        <taxon>Hexapoda</taxon>
        <taxon>Insecta</taxon>
        <taxon>Pterygota</taxon>
        <taxon>Neoptera</taxon>
        <taxon>Paraneoptera</taxon>
        <taxon>Hemiptera</taxon>
        <taxon>Heteroptera</taxon>
        <taxon>Panheteroptera</taxon>
        <taxon>Cimicomorpha</taxon>
        <taxon>Miridae</taxon>
        <taxon>Dicyphina</taxon>
        <taxon>Nesidiocoris</taxon>
    </lineage>
</organism>
<proteinExistence type="predicted"/>
<sequence>MQSFDKKGVSDRRIIRGLLRRITSSHFTFHHKQLCSKLEPRKSTLGLRIICIRQFKDGKEAQTDFLPFFLRPFLRDELCRKTLPEDFDSLFFTPHPHFLAEALFDPHSQRQISISKRAPESALSFSDGNPLKSVSLYSDENVREKWKAHQWLDGDRNVEAETSSPLFSNIYIYILLIAAAAVAVAATLSFVSLPRFSSFTPPR</sequence>
<keyword evidence="3" id="KW-1185">Reference proteome</keyword>
<dbReference type="EMBL" id="AP028912">
    <property type="protein sequence ID" value="BES93533.1"/>
    <property type="molecule type" value="Genomic_DNA"/>
</dbReference>
<gene>
    <name evidence="2" type="ORF">NTJ_06342</name>
</gene>
<keyword evidence="1" id="KW-0812">Transmembrane</keyword>
<dbReference type="Proteomes" id="UP001307889">
    <property type="component" value="Chromosome 4"/>
</dbReference>
<keyword evidence="1" id="KW-1133">Transmembrane helix</keyword>
<accession>A0ABN7ANK0</accession>